<dbReference type="STRING" id="1396826.PHA8399_04358"/>
<dbReference type="EMBL" id="CYSR01000040">
    <property type="protein sequence ID" value="CUI02194.1"/>
    <property type="molecule type" value="Genomic_DNA"/>
</dbReference>
<evidence type="ECO:0000256" key="1">
    <source>
        <dbReference type="SAM" id="MobiDB-lite"/>
    </source>
</evidence>
<gene>
    <name evidence="2" type="ORF">PHA8399_04358</name>
</gene>
<feature type="region of interest" description="Disordered" evidence="1">
    <location>
        <begin position="28"/>
        <end position="51"/>
    </location>
</feature>
<protein>
    <submittedName>
        <fullName evidence="2">Uncharacterized protein</fullName>
    </submittedName>
</protein>
<reference evidence="2 3" key="1">
    <citation type="submission" date="2015-09" db="EMBL/GenBank/DDBJ databases">
        <authorList>
            <consortium name="Swine Surveillance"/>
        </authorList>
    </citation>
    <scope>NUCLEOTIDE SEQUENCE [LARGE SCALE GENOMIC DNA]</scope>
    <source>
        <strain evidence="2 3">CECT 8399</strain>
    </source>
</reference>
<feature type="region of interest" description="Disordered" evidence="1">
    <location>
        <begin position="72"/>
        <end position="95"/>
    </location>
</feature>
<accession>A0A0N7M5E3</accession>
<dbReference type="AlphaFoldDB" id="A0A0N7M5E3"/>
<proteinExistence type="predicted"/>
<dbReference type="Proteomes" id="UP000051326">
    <property type="component" value="Unassembled WGS sequence"/>
</dbReference>
<evidence type="ECO:0000313" key="2">
    <source>
        <dbReference type="EMBL" id="CUI02194.1"/>
    </source>
</evidence>
<organism evidence="2 3">
    <name type="scientific">Leisingera aquaemixtae</name>
    <dbReference type="NCBI Taxonomy" id="1396826"/>
    <lineage>
        <taxon>Bacteria</taxon>
        <taxon>Pseudomonadati</taxon>
        <taxon>Pseudomonadota</taxon>
        <taxon>Alphaproteobacteria</taxon>
        <taxon>Rhodobacterales</taxon>
        <taxon>Roseobacteraceae</taxon>
        <taxon>Leisingera</taxon>
    </lineage>
</organism>
<sequence length="95" mass="10391">MVLAGHTTLAAARQAAHALAGKLLRLIPRTRSRTELRQGDTPPPRPETLMEDGWEPAETLQQEAAERRCLPPDCDANEVENGDTPGRYGGGRYRG</sequence>
<name>A0A0N7M5E3_9RHOB</name>
<evidence type="ECO:0000313" key="3">
    <source>
        <dbReference type="Proteomes" id="UP000051326"/>
    </source>
</evidence>